<sequence>MCILMRSNLVLLLPQCGECNLDSTFCILGALKSMQYSSILQQSGIFECCNCRTDNMLVSAEACHVYS</sequence>
<organism evidence="2 3">
    <name type="scientific">Trichinella pseudospiralis</name>
    <name type="common">Parasitic roundworm</name>
    <dbReference type="NCBI Taxonomy" id="6337"/>
    <lineage>
        <taxon>Eukaryota</taxon>
        <taxon>Metazoa</taxon>
        <taxon>Ecdysozoa</taxon>
        <taxon>Nematoda</taxon>
        <taxon>Enoplea</taxon>
        <taxon>Dorylaimia</taxon>
        <taxon>Trichinellida</taxon>
        <taxon>Trichinellidae</taxon>
        <taxon>Trichinella</taxon>
    </lineage>
</organism>
<dbReference type="Proteomes" id="UP000054995">
    <property type="component" value="Unassembled WGS sequence"/>
</dbReference>
<dbReference type="EMBL" id="JYDT01000260">
    <property type="protein sequence ID" value="KRY81134.1"/>
    <property type="molecule type" value="Genomic_DNA"/>
</dbReference>
<evidence type="ECO:0000256" key="1">
    <source>
        <dbReference type="SAM" id="SignalP"/>
    </source>
</evidence>
<keyword evidence="1" id="KW-0732">Signal</keyword>
<name>A0A0V1F5C5_TRIPS</name>
<accession>A0A0V1F5C5</accession>
<proteinExistence type="predicted"/>
<evidence type="ECO:0000313" key="2">
    <source>
        <dbReference type="EMBL" id="KRY81134.1"/>
    </source>
</evidence>
<feature type="chain" id="PRO_5006877726" description="Secreted protein" evidence="1">
    <location>
        <begin position="20"/>
        <end position="67"/>
    </location>
</feature>
<feature type="signal peptide" evidence="1">
    <location>
        <begin position="1"/>
        <end position="19"/>
    </location>
</feature>
<comment type="caution">
    <text evidence="2">The sequence shown here is derived from an EMBL/GenBank/DDBJ whole genome shotgun (WGS) entry which is preliminary data.</text>
</comment>
<evidence type="ECO:0008006" key="4">
    <source>
        <dbReference type="Google" id="ProtNLM"/>
    </source>
</evidence>
<keyword evidence="3" id="KW-1185">Reference proteome</keyword>
<gene>
    <name evidence="2" type="ORF">T4D_10560</name>
</gene>
<dbReference type="AlphaFoldDB" id="A0A0V1F5C5"/>
<reference evidence="2 3" key="1">
    <citation type="submission" date="2015-01" db="EMBL/GenBank/DDBJ databases">
        <title>Evolution of Trichinella species and genotypes.</title>
        <authorList>
            <person name="Korhonen P.K."/>
            <person name="Edoardo P."/>
            <person name="Giuseppe L.R."/>
            <person name="Gasser R.B."/>
        </authorList>
    </citation>
    <scope>NUCLEOTIDE SEQUENCE [LARGE SCALE GENOMIC DNA]</scope>
    <source>
        <strain evidence="2">ISS470</strain>
    </source>
</reference>
<protein>
    <recommendedName>
        <fullName evidence="4">Secreted protein</fullName>
    </recommendedName>
</protein>
<evidence type="ECO:0000313" key="3">
    <source>
        <dbReference type="Proteomes" id="UP000054995"/>
    </source>
</evidence>